<evidence type="ECO:0000313" key="1">
    <source>
        <dbReference type="EMBL" id="GAH52493.1"/>
    </source>
</evidence>
<dbReference type="EMBL" id="BARU01015502">
    <property type="protein sequence ID" value="GAH52493.1"/>
    <property type="molecule type" value="Genomic_DNA"/>
</dbReference>
<organism evidence="1">
    <name type="scientific">marine sediment metagenome</name>
    <dbReference type="NCBI Taxonomy" id="412755"/>
    <lineage>
        <taxon>unclassified sequences</taxon>
        <taxon>metagenomes</taxon>
        <taxon>ecological metagenomes</taxon>
    </lineage>
</organism>
<protein>
    <submittedName>
        <fullName evidence="1">Uncharacterized protein</fullName>
    </submittedName>
</protein>
<feature type="non-terminal residue" evidence="1">
    <location>
        <position position="1"/>
    </location>
</feature>
<comment type="caution">
    <text evidence="1">The sequence shown here is derived from an EMBL/GenBank/DDBJ whole genome shotgun (WGS) entry which is preliminary data.</text>
</comment>
<name>X1I4N1_9ZZZZ</name>
<dbReference type="AlphaFoldDB" id="X1I4N1"/>
<reference evidence="1" key="1">
    <citation type="journal article" date="2014" name="Front. Microbiol.">
        <title>High frequency of phylogenetically diverse reductive dehalogenase-homologous genes in deep subseafloor sedimentary metagenomes.</title>
        <authorList>
            <person name="Kawai M."/>
            <person name="Futagami T."/>
            <person name="Toyoda A."/>
            <person name="Takaki Y."/>
            <person name="Nishi S."/>
            <person name="Hori S."/>
            <person name="Arai W."/>
            <person name="Tsubouchi T."/>
            <person name="Morono Y."/>
            <person name="Uchiyama I."/>
            <person name="Ito T."/>
            <person name="Fujiyama A."/>
            <person name="Inagaki F."/>
            <person name="Takami H."/>
        </authorList>
    </citation>
    <scope>NUCLEOTIDE SEQUENCE</scope>
    <source>
        <strain evidence="1">Expedition CK06-06</strain>
    </source>
</reference>
<gene>
    <name evidence="1" type="ORF">S03H2_26602</name>
</gene>
<proteinExistence type="predicted"/>
<accession>X1I4N1</accession>
<sequence>LDVSPPEKIASITQLKVIPSNKEWIEENRDYIISKFIKIYGLPNK</sequence>